<reference evidence="5 6" key="1">
    <citation type="submission" date="2023-07" db="EMBL/GenBank/DDBJ databases">
        <title>Genomic Encyclopedia of Type Strains, Phase IV (KMG-IV): sequencing the most valuable type-strain genomes for metagenomic binning, comparative biology and taxonomic classification.</title>
        <authorList>
            <person name="Goeker M."/>
        </authorList>
    </citation>
    <scope>NUCLEOTIDE SEQUENCE [LARGE SCALE GENOMIC DNA]</scope>
    <source>
        <strain evidence="5 6">DSM 25924</strain>
    </source>
</reference>
<dbReference type="EMBL" id="JAURUO010000005">
    <property type="protein sequence ID" value="MDP9728199.1"/>
    <property type="molecule type" value="Genomic_DNA"/>
</dbReference>
<dbReference type="PANTHER" id="PTHR43201:SF5">
    <property type="entry name" value="MEDIUM-CHAIN ACYL-COA LIGASE ACSF2, MITOCHONDRIAL"/>
    <property type="match status" value="1"/>
</dbReference>
<evidence type="ECO:0000313" key="5">
    <source>
        <dbReference type="EMBL" id="MDP9728199.1"/>
    </source>
</evidence>
<dbReference type="SUPFAM" id="SSF56801">
    <property type="entry name" value="Acetyl-CoA synthetase-like"/>
    <property type="match status" value="1"/>
</dbReference>
<protein>
    <submittedName>
        <fullName evidence="5">Cyclohexanecarboxylate-CoA ligase/acyl-CoA synthetase</fullName>
        <ecNumber evidence="5">6.2.1.-</ecNumber>
    </submittedName>
</protein>
<dbReference type="InterPro" id="IPR045851">
    <property type="entry name" value="AMP-bd_C_sf"/>
</dbReference>
<gene>
    <name evidence="5" type="ORF">J2S04_001131</name>
</gene>
<evidence type="ECO:0000259" key="4">
    <source>
        <dbReference type="Pfam" id="PF13193"/>
    </source>
</evidence>
<feature type="domain" description="AMP-binding enzyme C-terminal" evidence="4">
    <location>
        <begin position="454"/>
        <end position="529"/>
    </location>
</feature>
<accession>A0ABT9LVA8</accession>
<proteinExistence type="inferred from homology"/>
<dbReference type="Pfam" id="PF00501">
    <property type="entry name" value="AMP-binding"/>
    <property type="match status" value="1"/>
</dbReference>
<dbReference type="PANTHER" id="PTHR43201">
    <property type="entry name" value="ACYL-COA SYNTHETASE"/>
    <property type="match status" value="1"/>
</dbReference>
<dbReference type="RefSeq" id="WP_203114109.1">
    <property type="nucleotide sequence ID" value="NZ_JAURUO010000005.1"/>
</dbReference>
<keyword evidence="6" id="KW-1185">Reference proteome</keyword>
<comment type="caution">
    <text evidence="5">The sequence shown here is derived from an EMBL/GenBank/DDBJ whole genome shotgun (WGS) entry which is preliminary data.</text>
</comment>
<dbReference type="EC" id="6.2.1.-" evidence="5"/>
<dbReference type="InterPro" id="IPR000873">
    <property type="entry name" value="AMP-dep_synth/lig_dom"/>
</dbReference>
<dbReference type="Proteomes" id="UP001229209">
    <property type="component" value="Unassembled WGS sequence"/>
</dbReference>
<keyword evidence="2 5" id="KW-0436">Ligase</keyword>
<feature type="domain" description="AMP-dependent synthetase/ligase" evidence="3">
    <location>
        <begin position="34"/>
        <end position="402"/>
    </location>
</feature>
<comment type="similarity">
    <text evidence="1">Belongs to the ATP-dependent AMP-binding enzyme family.</text>
</comment>
<dbReference type="GO" id="GO:0016874">
    <property type="term" value="F:ligase activity"/>
    <property type="evidence" value="ECO:0007669"/>
    <property type="project" value="UniProtKB-KW"/>
</dbReference>
<evidence type="ECO:0000313" key="6">
    <source>
        <dbReference type="Proteomes" id="UP001229209"/>
    </source>
</evidence>
<dbReference type="Pfam" id="PF13193">
    <property type="entry name" value="AMP-binding_C"/>
    <property type="match status" value="1"/>
</dbReference>
<dbReference type="InterPro" id="IPR025110">
    <property type="entry name" value="AMP-bd_C"/>
</dbReference>
<dbReference type="InterPro" id="IPR042099">
    <property type="entry name" value="ANL_N_sf"/>
</dbReference>
<dbReference type="Gene3D" id="3.30.300.30">
    <property type="match status" value="1"/>
</dbReference>
<name>A0ABT9LVA8_9BACL</name>
<evidence type="ECO:0000256" key="1">
    <source>
        <dbReference type="ARBA" id="ARBA00006432"/>
    </source>
</evidence>
<evidence type="ECO:0000259" key="3">
    <source>
        <dbReference type="Pfam" id="PF00501"/>
    </source>
</evidence>
<dbReference type="Gene3D" id="3.40.50.12780">
    <property type="entry name" value="N-terminal domain of ligase-like"/>
    <property type="match status" value="1"/>
</dbReference>
<organism evidence="5 6">
    <name type="scientific">Alicyclobacillus tolerans</name>
    <dbReference type="NCBI Taxonomy" id="90970"/>
    <lineage>
        <taxon>Bacteria</taxon>
        <taxon>Bacillati</taxon>
        <taxon>Bacillota</taxon>
        <taxon>Bacilli</taxon>
        <taxon>Bacillales</taxon>
        <taxon>Alicyclobacillaceae</taxon>
        <taxon>Alicyclobacillus</taxon>
    </lineage>
</organism>
<sequence>MKRFPGMVLTEERAEHYLQQNIWSKESFVDVLEQNARLAPDLLHRDEKRQLTYAELWREVESVASSLLQLGVRKGDAVAIQMPNSLDYVVALFGAARIGAVAVLLQTDLGREALVYSLRKSAAKIWIVAESFRGESLIETALAVKEQLPSLEHVILQGSQSSPSLPVRSFEQLCSATPENRSLLDEFRPDPLDPFVMVFTSGTTGSPKGVVQLHANYLWSCRAYAQIYGFQRGLATLNMAPICHQTGMLVGVMMPIATCGRMVLMERFAVSRVLQWIAKEKPTFLCGAPPHLIHVASAPKLRDADTSSVKLFIYAGAPVPSAILQRLQEETGIVVGGMFGWTEGFVACCTRPDDGIEAISKTVGQAVPGIEIVLMDEEYQPVQPGEPGEMWARGPNFSAGYYDNPEASARQWDSEGWFHSGDLFRQDEKGRYIFMGRADDIINRGGTKIDPKSVEDVCAAHPSIQTVAIVGAPDETLGQHTVACVVLHEGTTLQLDELRQFLSEAGLAKFELPDRLKIMEQLPMTHSGKIKKKELRQMLAL</sequence>
<dbReference type="InterPro" id="IPR020845">
    <property type="entry name" value="AMP-binding_CS"/>
</dbReference>
<evidence type="ECO:0000256" key="2">
    <source>
        <dbReference type="ARBA" id="ARBA00022598"/>
    </source>
</evidence>
<dbReference type="PROSITE" id="PS00455">
    <property type="entry name" value="AMP_BINDING"/>
    <property type="match status" value="1"/>
</dbReference>